<protein>
    <recommendedName>
        <fullName evidence="3">MULE transposase domain-containing protein</fullName>
    </recommendedName>
</protein>
<sequence>MNPPPSTPSRRVSLATFRGLEALFHILLSLCRRPNPPLPRGVYFDYEPKIFYYPERTYEDWLELDNSQHLFHWWQETSEICSEASPFSYTQTWYCHCAGKPEIKKKAEDKKRRQVFKSSKHMGCLARVYIHKFKDGYPPASGYPPTNASKRVRLTYYGRHTGHVLGELEGFQHLRISQPVREAILSYLKLGLGKGAIKDKLTPHSDALHSRLSEGTLTRDDFVTVVDISNMYDAYWRSIRTVAEGNFVFRWPTDGSTTKFGHEFSSPWQLDKLRASGGAVGFDSTHNTCKGNAELYTVIVQDPQTLRGIPVAFFLTEDKTAEPLQAWLVALEAHAGICFLYITTDDSKVEYKAIKHGLGDHVRTHLCLWHVARAWGMQIKKLVTDDNPHQQHHLQYEARELLHKIM</sequence>
<name>A0A9P7XMR1_9FUNG</name>
<evidence type="ECO:0008006" key="3">
    <source>
        <dbReference type="Google" id="ProtNLM"/>
    </source>
</evidence>
<reference evidence="1" key="1">
    <citation type="submission" date="2021-06" db="EMBL/GenBank/DDBJ databases">
        <title>Genome Sequence of Mortierella hyaline Strain SCG-10, a Cold-Adapted, Nitrate-Reducing Fungus Isolated from Soil in Minnesota, USA.</title>
        <authorList>
            <person name="Aldossari N."/>
        </authorList>
    </citation>
    <scope>NUCLEOTIDE SEQUENCE</scope>
    <source>
        <strain evidence="1">SCG-10</strain>
    </source>
</reference>
<comment type="caution">
    <text evidence="1">The sequence shown here is derived from an EMBL/GenBank/DDBJ whole genome shotgun (WGS) entry which is preliminary data.</text>
</comment>
<dbReference type="AlphaFoldDB" id="A0A9P7XMR1"/>
<proteinExistence type="predicted"/>
<dbReference type="EMBL" id="JAHRHY010000019">
    <property type="protein sequence ID" value="KAG9062356.1"/>
    <property type="molecule type" value="Genomic_DNA"/>
</dbReference>
<accession>A0A9P7XMR1</accession>
<keyword evidence="2" id="KW-1185">Reference proteome</keyword>
<dbReference type="OrthoDB" id="2430203at2759"/>
<evidence type="ECO:0000313" key="2">
    <source>
        <dbReference type="Proteomes" id="UP000707451"/>
    </source>
</evidence>
<dbReference type="Proteomes" id="UP000707451">
    <property type="component" value="Unassembled WGS sequence"/>
</dbReference>
<organism evidence="1 2">
    <name type="scientific">Linnemannia hyalina</name>
    <dbReference type="NCBI Taxonomy" id="64524"/>
    <lineage>
        <taxon>Eukaryota</taxon>
        <taxon>Fungi</taxon>
        <taxon>Fungi incertae sedis</taxon>
        <taxon>Mucoromycota</taxon>
        <taxon>Mortierellomycotina</taxon>
        <taxon>Mortierellomycetes</taxon>
        <taxon>Mortierellales</taxon>
        <taxon>Mortierellaceae</taxon>
        <taxon>Linnemannia</taxon>
    </lineage>
</organism>
<gene>
    <name evidence="1" type="ORF">KI688_005271</name>
</gene>
<evidence type="ECO:0000313" key="1">
    <source>
        <dbReference type="EMBL" id="KAG9062356.1"/>
    </source>
</evidence>